<dbReference type="EC" id="2.3.1.48" evidence="1"/>
<evidence type="ECO:0000259" key="12">
    <source>
        <dbReference type="PROSITE" id="PS51186"/>
    </source>
</evidence>
<dbReference type="PROSITE" id="PS51186">
    <property type="entry name" value="GNAT"/>
    <property type="match status" value="1"/>
</dbReference>
<accession>A0AAD4R977</accession>
<comment type="catalytic activity">
    <reaction evidence="9">
        <text>L-lysyl-[protein] + acetyl-CoA = N(6)-acetyl-L-lysyl-[protein] + CoA + H(+)</text>
        <dbReference type="Rhea" id="RHEA:45948"/>
        <dbReference type="Rhea" id="RHEA-COMP:9752"/>
        <dbReference type="Rhea" id="RHEA-COMP:10731"/>
        <dbReference type="ChEBI" id="CHEBI:15378"/>
        <dbReference type="ChEBI" id="CHEBI:29969"/>
        <dbReference type="ChEBI" id="CHEBI:57287"/>
        <dbReference type="ChEBI" id="CHEBI:57288"/>
        <dbReference type="ChEBI" id="CHEBI:61930"/>
        <dbReference type="EC" id="2.3.1.48"/>
    </reaction>
</comment>
<dbReference type="InterPro" id="IPR016181">
    <property type="entry name" value="Acyl_CoA_acyltransferase"/>
</dbReference>
<evidence type="ECO:0000256" key="11">
    <source>
        <dbReference type="SAM" id="MobiDB-lite"/>
    </source>
</evidence>
<evidence type="ECO:0000256" key="8">
    <source>
        <dbReference type="ARBA" id="ARBA00026144"/>
    </source>
</evidence>
<dbReference type="PANTHER" id="PTHR14744">
    <property type="entry name" value="N-ALPHA-ACETYLTRANSFERASE 60"/>
    <property type="match status" value="1"/>
</dbReference>
<keyword evidence="2" id="KW-0808">Transferase</keyword>
<feature type="domain" description="N-acetyltransferase" evidence="12">
    <location>
        <begin position="37"/>
        <end position="203"/>
    </location>
</feature>
<dbReference type="Gene3D" id="3.40.630.30">
    <property type="match status" value="1"/>
</dbReference>
<evidence type="ECO:0000256" key="5">
    <source>
        <dbReference type="ARBA" id="ARBA00023315"/>
    </source>
</evidence>
<evidence type="ECO:0000256" key="1">
    <source>
        <dbReference type="ARBA" id="ARBA00013184"/>
    </source>
</evidence>
<keyword evidence="3" id="KW-0159">Chromosome partition</keyword>
<evidence type="ECO:0000256" key="6">
    <source>
        <dbReference type="ARBA" id="ARBA00025774"/>
    </source>
</evidence>
<dbReference type="InterPro" id="IPR045141">
    <property type="entry name" value="NAA60-like"/>
</dbReference>
<evidence type="ECO:0000256" key="7">
    <source>
        <dbReference type="ARBA" id="ARBA00026111"/>
    </source>
</evidence>
<evidence type="ECO:0000256" key="10">
    <source>
        <dbReference type="ARBA" id="ARBA00048848"/>
    </source>
</evidence>
<dbReference type="GO" id="GO:0007059">
    <property type="term" value="P:chromosome segregation"/>
    <property type="evidence" value="ECO:0007669"/>
    <property type="project" value="UniProtKB-KW"/>
</dbReference>
<dbReference type="Pfam" id="PF00583">
    <property type="entry name" value="Acetyltransf_1"/>
    <property type="match status" value="1"/>
</dbReference>
<keyword evidence="14" id="KW-1185">Reference proteome</keyword>
<feature type="region of interest" description="Disordered" evidence="11">
    <location>
        <begin position="1"/>
        <end position="32"/>
    </location>
</feature>
<dbReference type="GO" id="GO:0120518">
    <property type="term" value="F:protein N-terminal-methionine acetyltransferase activity"/>
    <property type="evidence" value="ECO:0007669"/>
    <property type="project" value="UniProtKB-EC"/>
</dbReference>
<dbReference type="GO" id="GO:0004402">
    <property type="term" value="F:histone acetyltransferase activity"/>
    <property type="evidence" value="ECO:0007669"/>
    <property type="project" value="TreeGrafter"/>
</dbReference>
<evidence type="ECO:0000313" key="14">
    <source>
        <dbReference type="Proteomes" id="UP001201812"/>
    </source>
</evidence>
<feature type="compositionally biased region" description="Low complexity" evidence="11">
    <location>
        <begin position="14"/>
        <end position="32"/>
    </location>
</feature>
<protein>
    <recommendedName>
        <fullName evidence="8">N-alpha-acetyltransferase 60</fullName>
        <ecNumber evidence="7">2.3.1.259</ecNumber>
        <ecNumber evidence="1">2.3.1.48</ecNumber>
    </recommendedName>
</protein>
<reference evidence="13" key="1">
    <citation type="submission" date="2022-01" db="EMBL/GenBank/DDBJ databases">
        <title>Genome Sequence Resource for Two Populations of Ditylenchus destructor, the Migratory Endoparasitic Phytonematode.</title>
        <authorList>
            <person name="Zhang H."/>
            <person name="Lin R."/>
            <person name="Xie B."/>
        </authorList>
    </citation>
    <scope>NUCLEOTIDE SEQUENCE</scope>
    <source>
        <strain evidence="13">BazhouSP</strain>
    </source>
</reference>
<organism evidence="13 14">
    <name type="scientific">Ditylenchus destructor</name>
    <dbReference type="NCBI Taxonomy" id="166010"/>
    <lineage>
        <taxon>Eukaryota</taxon>
        <taxon>Metazoa</taxon>
        <taxon>Ecdysozoa</taxon>
        <taxon>Nematoda</taxon>
        <taxon>Chromadorea</taxon>
        <taxon>Rhabditida</taxon>
        <taxon>Tylenchina</taxon>
        <taxon>Tylenchomorpha</taxon>
        <taxon>Sphaerularioidea</taxon>
        <taxon>Anguinidae</taxon>
        <taxon>Anguininae</taxon>
        <taxon>Ditylenchus</taxon>
    </lineage>
</organism>
<comment type="caution">
    <text evidence="13">The sequence shown here is derived from an EMBL/GenBank/DDBJ whole genome shotgun (WGS) entry which is preliminary data.</text>
</comment>
<gene>
    <name evidence="13" type="ORF">DdX_06546</name>
</gene>
<dbReference type="AlphaFoldDB" id="A0AAD4R977"/>
<comment type="catalytic activity">
    <reaction evidence="10">
        <text>N-terminal L-methionyl-[transmembrane protein] + acetyl-CoA = N-terminal N(alpha)-acetyl-L-methionyl-[transmembrane protein] + CoA + H(+)</text>
        <dbReference type="Rhea" id="RHEA:50604"/>
        <dbReference type="Rhea" id="RHEA-COMP:12745"/>
        <dbReference type="Rhea" id="RHEA-COMP:12746"/>
        <dbReference type="ChEBI" id="CHEBI:15378"/>
        <dbReference type="ChEBI" id="CHEBI:57287"/>
        <dbReference type="ChEBI" id="CHEBI:57288"/>
        <dbReference type="ChEBI" id="CHEBI:64731"/>
        <dbReference type="ChEBI" id="CHEBI:133414"/>
        <dbReference type="EC" id="2.3.1.259"/>
    </reaction>
</comment>
<dbReference type="PANTHER" id="PTHR14744:SF15">
    <property type="entry name" value="N-ALPHA-ACETYLTRANSFERASE 60"/>
    <property type="match status" value="1"/>
</dbReference>
<keyword evidence="5" id="KW-0012">Acyltransferase</keyword>
<dbReference type="GO" id="GO:0000139">
    <property type="term" value="C:Golgi membrane"/>
    <property type="evidence" value="ECO:0007669"/>
    <property type="project" value="TreeGrafter"/>
</dbReference>
<evidence type="ECO:0000313" key="13">
    <source>
        <dbReference type="EMBL" id="KAI1718131.1"/>
    </source>
</evidence>
<evidence type="ECO:0000256" key="2">
    <source>
        <dbReference type="ARBA" id="ARBA00022679"/>
    </source>
</evidence>
<dbReference type="Proteomes" id="UP001201812">
    <property type="component" value="Unassembled WGS sequence"/>
</dbReference>
<dbReference type="CDD" id="cd04301">
    <property type="entry name" value="NAT_SF"/>
    <property type="match status" value="1"/>
</dbReference>
<sequence length="246" mass="28413">MENGETHPTEILISSGNTTPSSTSSSPAQTSPYNKLWQIRPLSEKDFDRVTYICRESFPLDYPECWFRDVVAGKFISFGMFHGELLTSLLVAEVKLAPLCDREDQDLCSTLHQQSYFVYILSLAVLGQFRRRGIATILLNHLMKSVVQQPPYPKMVFLHVLSKNSAAIQFYKRNGFRHYTTLPNYYQINEDGLNVFYDGYTFVIYTNGSQSPWSVRELCNLVMSMLCAPFRLLLRWKPPYRISTNF</sequence>
<dbReference type="EMBL" id="JAKKPZ010000008">
    <property type="protein sequence ID" value="KAI1718131.1"/>
    <property type="molecule type" value="Genomic_DNA"/>
</dbReference>
<name>A0AAD4R977_9BILA</name>
<keyword evidence="4" id="KW-0156">Chromatin regulator</keyword>
<evidence type="ECO:0000256" key="3">
    <source>
        <dbReference type="ARBA" id="ARBA00022829"/>
    </source>
</evidence>
<proteinExistence type="inferred from homology"/>
<dbReference type="InterPro" id="IPR000182">
    <property type="entry name" value="GNAT_dom"/>
</dbReference>
<dbReference type="SUPFAM" id="SSF55729">
    <property type="entry name" value="Acyl-CoA N-acyltransferases (Nat)"/>
    <property type="match status" value="1"/>
</dbReference>
<evidence type="ECO:0000256" key="4">
    <source>
        <dbReference type="ARBA" id="ARBA00022853"/>
    </source>
</evidence>
<dbReference type="EC" id="2.3.1.259" evidence="7"/>
<comment type="similarity">
    <text evidence="6">Belongs to the acetyltransferase family. NAA60 subfamily.</text>
</comment>
<evidence type="ECO:0000256" key="9">
    <source>
        <dbReference type="ARBA" id="ARBA00048017"/>
    </source>
</evidence>